<evidence type="ECO:0000313" key="1">
    <source>
        <dbReference type="EMBL" id="QJA75993.1"/>
    </source>
</evidence>
<proteinExistence type="predicted"/>
<protein>
    <submittedName>
        <fullName evidence="1">Uncharacterized protein</fullName>
    </submittedName>
</protein>
<dbReference type="AlphaFoldDB" id="A0A6M3K0Y6"/>
<accession>A0A6M3K0Y6</accession>
<organism evidence="1">
    <name type="scientific">viral metagenome</name>
    <dbReference type="NCBI Taxonomy" id="1070528"/>
    <lineage>
        <taxon>unclassified sequences</taxon>
        <taxon>metagenomes</taxon>
        <taxon>organismal metagenomes</taxon>
    </lineage>
</organism>
<name>A0A6M3K0Y6_9ZZZZ</name>
<dbReference type="EMBL" id="MT142198">
    <property type="protein sequence ID" value="QJA75993.1"/>
    <property type="molecule type" value="Genomic_DNA"/>
</dbReference>
<reference evidence="1" key="1">
    <citation type="submission" date="2020-03" db="EMBL/GenBank/DDBJ databases">
        <title>The deep terrestrial virosphere.</title>
        <authorList>
            <person name="Holmfeldt K."/>
            <person name="Nilsson E."/>
            <person name="Simone D."/>
            <person name="Lopez-Fernandez M."/>
            <person name="Wu X."/>
            <person name="de Brujin I."/>
            <person name="Lundin D."/>
            <person name="Andersson A."/>
            <person name="Bertilsson S."/>
            <person name="Dopson M."/>
        </authorList>
    </citation>
    <scope>NUCLEOTIDE SEQUENCE</scope>
    <source>
        <strain evidence="1">MM415A01613</strain>
    </source>
</reference>
<gene>
    <name evidence="1" type="ORF">MM415A01613_0002</name>
</gene>
<sequence length="63" mass="6967">MNFDQMQSFRDLVDFAHARNVFEEAEDRGHGAINGDAILDAANIALTYLDGDQNEVEDEALPA</sequence>